<organism evidence="1">
    <name type="scientific">Flavobacterium capsici</name>
    <dbReference type="NCBI Taxonomy" id="3075618"/>
    <lineage>
        <taxon>Bacteria</taxon>
        <taxon>Pseudomonadati</taxon>
        <taxon>Bacteroidota</taxon>
        <taxon>Flavobacteriia</taxon>
        <taxon>Flavobacteriales</taxon>
        <taxon>Flavobacteriaceae</taxon>
        <taxon>Flavobacterium</taxon>
    </lineage>
</organism>
<reference evidence="1 3" key="1">
    <citation type="submission" date="2023-09" db="EMBL/GenBank/DDBJ databases">
        <title>Flavobacterium sp. a novel bacteria isolate from Pepper rhizosphere.</title>
        <authorList>
            <person name="Peng Y."/>
            <person name="Lee J."/>
        </authorList>
    </citation>
    <scope>NUCLEOTIDE SEQUENCE</scope>
    <source>
        <strain evidence="1">PMR2A8</strain>
        <strain evidence="2 3">PMTSA4</strain>
    </source>
</reference>
<dbReference type="EMBL" id="CP134878">
    <property type="protein sequence ID" value="WNM19644.1"/>
    <property type="molecule type" value="Genomic_DNA"/>
</dbReference>
<dbReference type="Proteomes" id="UP001304515">
    <property type="component" value="Chromosome"/>
</dbReference>
<name>A0AA96EWF6_9FLAO</name>
<proteinExistence type="predicted"/>
<dbReference type="EMBL" id="CP134890">
    <property type="protein sequence ID" value="WNM21033.1"/>
    <property type="molecule type" value="Genomic_DNA"/>
</dbReference>
<dbReference type="AlphaFoldDB" id="A0AA96EWF6"/>
<evidence type="ECO:0000313" key="2">
    <source>
        <dbReference type="EMBL" id="WNM21033.1"/>
    </source>
</evidence>
<keyword evidence="3" id="KW-1185">Reference proteome</keyword>
<accession>A0AA96EWF6</accession>
<evidence type="ECO:0000313" key="3">
    <source>
        <dbReference type="Proteomes" id="UP001304515"/>
    </source>
</evidence>
<dbReference type="KEGG" id="fcj:RN605_10085"/>
<protein>
    <submittedName>
        <fullName evidence="1">Uncharacterized protein</fullName>
    </submittedName>
</protein>
<evidence type="ECO:0000313" key="1">
    <source>
        <dbReference type="EMBL" id="WNM19644.1"/>
    </source>
</evidence>
<dbReference type="RefSeq" id="WP_313324534.1">
    <property type="nucleotide sequence ID" value="NZ_CP134878.1"/>
</dbReference>
<accession>A0AA96EYI7</accession>
<sequence>MFDDSPNKNKQEQIDLLKQKKTLFILPPTFNIKDYASILSGVWDISPYEIIWTVDFNKMSADERLDKYPNKDYNYFKLASTKYTRTTKSGAKVDYLFNTMNLNVYKFKKTNKKGYDEYDATSVATIFFTPNIEQRRENPTAKNINPREFINFDLGYLKSYLKVVNSKLKSNGYLNCYNDTYDKVNIKNLQKQKLFIPSSIDVKYNAFSRTEGKKRDKDELLEDYKFPYELITDEELNEKLENDEQIYFLQYTQVNGDKLISVIDSKTNDIIYSSKTGWSYNIKAKDFKAISNKVED</sequence>
<gene>
    <name evidence="2" type="ORF">RN605_10085</name>
    <name evidence="1" type="ORF">RN608_02915</name>
</gene>